<evidence type="ECO:0000256" key="5">
    <source>
        <dbReference type="ARBA" id="ARBA00022692"/>
    </source>
</evidence>
<keyword evidence="10" id="KW-1185">Reference proteome</keyword>
<proteinExistence type="inferred from homology"/>
<comment type="caution">
    <text evidence="9">The sequence shown here is derived from an EMBL/GenBank/DDBJ whole genome shotgun (WGS) entry which is preliminary data.</text>
</comment>
<comment type="subcellular location">
    <subcellularLocation>
        <location evidence="1 8">Cell membrane</location>
        <topology evidence="1 8">Multi-pass membrane protein</topology>
    </subcellularLocation>
</comment>
<feature type="transmembrane region" description="Helical" evidence="8">
    <location>
        <begin position="101"/>
        <end position="119"/>
    </location>
</feature>
<keyword evidence="7 8" id="KW-0472">Membrane</keyword>
<evidence type="ECO:0000256" key="3">
    <source>
        <dbReference type="ARBA" id="ARBA00022448"/>
    </source>
</evidence>
<feature type="transmembrane region" description="Helical" evidence="8">
    <location>
        <begin position="140"/>
        <end position="166"/>
    </location>
</feature>
<keyword evidence="4 8" id="KW-1003">Cell membrane</keyword>
<feature type="transmembrane region" description="Helical" evidence="8">
    <location>
        <begin position="178"/>
        <end position="196"/>
    </location>
</feature>
<dbReference type="InterPro" id="IPR002781">
    <property type="entry name" value="TM_pro_TauE-like"/>
</dbReference>
<comment type="similarity">
    <text evidence="2 8">Belongs to the 4-toluene sulfonate uptake permease (TSUP) (TC 2.A.102) family.</text>
</comment>
<keyword evidence="6 8" id="KW-1133">Transmembrane helix</keyword>
<keyword evidence="3" id="KW-0813">Transport</keyword>
<feature type="transmembrane region" description="Helical" evidence="8">
    <location>
        <begin position="75"/>
        <end position="95"/>
    </location>
</feature>
<dbReference type="InterPro" id="IPR052017">
    <property type="entry name" value="TSUP"/>
</dbReference>
<evidence type="ECO:0000313" key="9">
    <source>
        <dbReference type="EMBL" id="MCX2978071.1"/>
    </source>
</evidence>
<dbReference type="EMBL" id="SHNO01000001">
    <property type="protein sequence ID" value="MCX2978071.1"/>
    <property type="molecule type" value="Genomic_DNA"/>
</dbReference>
<evidence type="ECO:0000256" key="4">
    <source>
        <dbReference type="ARBA" id="ARBA00022475"/>
    </source>
</evidence>
<dbReference type="Pfam" id="PF01925">
    <property type="entry name" value="TauE"/>
    <property type="match status" value="1"/>
</dbReference>
<accession>A0ABT3T715</accession>
<name>A0ABT3T715_9GAMM</name>
<evidence type="ECO:0000256" key="8">
    <source>
        <dbReference type="RuleBase" id="RU363041"/>
    </source>
</evidence>
<protein>
    <recommendedName>
        <fullName evidence="8">Probable membrane transporter protein</fullName>
    </recommendedName>
</protein>
<evidence type="ECO:0000256" key="7">
    <source>
        <dbReference type="ARBA" id="ARBA00023136"/>
    </source>
</evidence>
<feature type="transmembrane region" description="Helical" evidence="8">
    <location>
        <begin position="203"/>
        <end position="226"/>
    </location>
</feature>
<dbReference type="Proteomes" id="UP001143304">
    <property type="component" value="Unassembled WGS sequence"/>
</dbReference>
<organism evidence="9 10">
    <name type="scientific">Candidatus Marimicrobium litorale</name>
    <dbReference type="NCBI Taxonomy" id="2518991"/>
    <lineage>
        <taxon>Bacteria</taxon>
        <taxon>Pseudomonadati</taxon>
        <taxon>Pseudomonadota</taxon>
        <taxon>Gammaproteobacteria</taxon>
        <taxon>Cellvibrionales</taxon>
        <taxon>Halieaceae</taxon>
        <taxon>Marimicrobium</taxon>
    </lineage>
</organism>
<reference evidence="9" key="1">
    <citation type="submission" date="2019-02" db="EMBL/GenBank/DDBJ databases">
        <authorList>
            <person name="Li S.-H."/>
        </authorList>
    </citation>
    <scope>NUCLEOTIDE SEQUENCE</scope>
    <source>
        <strain evidence="9">IMCC11814</strain>
    </source>
</reference>
<evidence type="ECO:0000256" key="2">
    <source>
        <dbReference type="ARBA" id="ARBA00009142"/>
    </source>
</evidence>
<dbReference type="PANTHER" id="PTHR30269">
    <property type="entry name" value="TRANSMEMBRANE PROTEIN YFCA"/>
    <property type="match status" value="1"/>
</dbReference>
<feature type="transmembrane region" description="Helical" evidence="8">
    <location>
        <begin position="6"/>
        <end position="31"/>
    </location>
</feature>
<sequence length="252" mass="27186">MALELWQAGLLVVVGTIAGFLNVMAGGGSLLTVPVMVFMGIPGPVANGTNRIAILAQNLTAITTFARRGFRDFKLSLTLALCAIPGAIAGAMLGVQLDGVWFNRALALIMVAVMLIMYFDKGKQAQPDEYQPTPQQLLRGHLLMIGVGFWGGFIQLGIGFIIMPVLNRVMGLDLVRTNMHKVFIVAVYTVIALVVFASQVELLWMVGIFLAVGNSIGGYLGVHYSVAGGERLIKRVLNVVLILFIIKLLFDI</sequence>
<evidence type="ECO:0000313" key="10">
    <source>
        <dbReference type="Proteomes" id="UP001143304"/>
    </source>
</evidence>
<keyword evidence="5 8" id="KW-0812">Transmembrane</keyword>
<dbReference type="RefSeq" id="WP_279249773.1">
    <property type="nucleotide sequence ID" value="NZ_SHNO01000001.1"/>
</dbReference>
<evidence type="ECO:0000256" key="1">
    <source>
        <dbReference type="ARBA" id="ARBA00004651"/>
    </source>
</evidence>
<gene>
    <name evidence="9" type="ORF">EYC82_11960</name>
</gene>
<feature type="transmembrane region" description="Helical" evidence="8">
    <location>
        <begin position="232"/>
        <end position="250"/>
    </location>
</feature>
<evidence type="ECO:0000256" key="6">
    <source>
        <dbReference type="ARBA" id="ARBA00022989"/>
    </source>
</evidence>
<dbReference type="PANTHER" id="PTHR30269:SF0">
    <property type="entry name" value="MEMBRANE TRANSPORTER PROTEIN YFCA-RELATED"/>
    <property type="match status" value="1"/>
</dbReference>